<dbReference type="Gene3D" id="3.40.50.1820">
    <property type="entry name" value="alpha/beta hydrolase"/>
    <property type="match status" value="1"/>
</dbReference>
<keyword evidence="3" id="KW-1185">Reference proteome</keyword>
<dbReference type="Proteomes" id="UP000765802">
    <property type="component" value="Unassembled WGS sequence"/>
</dbReference>
<name>A0ABR7MBF3_9BACT</name>
<evidence type="ECO:0000313" key="3">
    <source>
        <dbReference type="Proteomes" id="UP000765802"/>
    </source>
</evidence>
<dbReference type="InterPro" id="IPR050583">
    <property type="entry name" value="Mycobacterial_A85_antigen"/>
</dbReference>
<accession>A0ABR7MBF3</accession>
<reference evidence="2 3" key="1">
    <citation type="submission" date="2016-07" db="EMBL/GenBank/DDBJ databases">
        <title>Genome analysis of Flavihumibacter stibioxidans YS-17.</title>
        <authorList>
            <person name="Shi K."/>
            <person name="Han Y."/>
            <person name="Wang G."/>
        </authorList>
    </citation>
    <scope>NUCLEOTIDE SEQUENCE [LARGE SCALE GENOMIC DNA]</scope>
    <source>
        <strain evidence="2 3">YS-17</strain>
    </source>
</reference>
<dbReference type="InterPro" id="IPR029058">
    <property type="entry name" value="AB_hydrolase_fold"/>
</dbReference>
<dbReference type="PANTHER" id="PTHR48098:SF1">
    <property type="entry name" value="DIACYLGLYCEROL ACYLTRANSFERASE_MYCOLYLTRANSFERASE AG85A"/>
    <property type="match status" value="1"/>
</dbReference>
<protein>
    <recommendedName>
        <fullName evidence="4">Esterase</fullName>
    </recommendedName>
</protein>
<evidence type="ECO:0000256" key="1">
    <source>
        <dbReference type="SAM" id="SignalP"/>
    </source>
</evidence>
<dbReference type="Pfam" id="PF00756">
    <property type="entry name" value="Esterase"/>
    <property type="match status" value="1"/>
</dbReference>
<feature type="chain" id="PRO_5045560506" description="Esterase" evidence="1">
    <location>
        <begin position="20"/>
        <end position="277"/>
    </location>
</feature>
<dbReference type="InterPro" id="IPR000801">
    <property type="entry name" value="Esterase-like"/>
</dbReference>
<proteinExistence type="predicted"/>
<comment type="caution">
    <text evidence="2">The sequence shown here is derived from an EMBL/GenBank/DDBJ whole genome shotgun (WGS) entry which is preliminary data.</text>
</comment>
<dbReference type="RefSeq" id="WP_187257666.1">
    <property type="nucleotide sequence ID" value="NZ_JBHULF010000006.1"/>
</dbReference>
<gene>
    <name evidence="2" type="ORF">BC349_14980</name>
</gene>
<keyword evidence="1" id="KW-0732">Signal</keyword>
<organism evidence="2 3">
    <name type="scientific">Flavihumibacter stibioxidans</name>
    <dbReference type="NCBI Taxonomy" id="1834163"/>
    <lineage>
        <taxon>Bacteria</taxon>
        <taxon>Pseudomonadati</taxon>
        <taxon>Bacteroidota</taxon>
        <taxon>Chitinophagia</taxon>
        <taxon>Chitinophagales</taxon>
        <taxon>Chitinophagaceae</taxon>
        <taxon>Flavihumibacter</taxon>
    </lineage>
</organism>
<dbReference type="EMBL" id="MBUA01000027">
    <property type="protein sequence ID" value="MBC6492363.1"/>
    <property type="molecule type" value="Genomic_DNA"/>
</dbReference>
<evidence type="ECO:0008006" key="4">
    <source>
        <dbReference type="Google" id="ProtNLM"/>
    </source>
</evidence>
<evidence type="ECO:0000313" key="2">
    <source>
        <dbReference type="EMBL" id="MBC6492363.1"/>
    </source>
</evidence>
<feature type="signal peptide" evidence="1">
    <location>
        <begin position="1"/>
        <end position="19"/>
    </location>
</feature>
<dbReference type="SUPFAM" id="SSF53474">
    <property type="entry name" value="alpha/beta-Hydrolases"/>
    <property type="match status" value="1"/>
</dbReference>
<dbReference type="PANTHER" id="PTHR48098">
    <property type="entry name" value="ENTEROCHELIN ESTERASE-RELATED"/>
    <property type="match status" value="1"/>
</dbReference>
<sequence length="277" mass="31276">MVRLLLIIALSLTFFHSRAGKIDTLSIYSAAMKKDMKAIVIKPSSQPPSQGYPVLYLLHGMGGAYNLWITKVPELQQAADRYGCMIICPDGGRMTLYFDNPIDSSYRFESHFIKELIPYIDANFPTAKDRRFRAIAGLSMGGFGSFFMASKYPELFAAAGSMSGALNVDNISKTVLARNNASMADSSCCSINWNNLQKHNSGDSISGQKLALAMECGLDDYLLPVNRSVHRKLMELRVAHDYTERPGRHDWNYWQNAIDYQLLFFRKRWDMELSIPD</sequence>